<feature type="transmembrane region" description="Helical" evidence="11">
    <location>
        <begin position="28"/>
        <end position="50"/>
    </location>
</feature>
<evidence type="ECO:0000313" key="15">
    <source>
        <dbReference type="RefSeq" id="XP_016045002.1"/>
    </source>
</evidence>
<dbReference type="CDD" id="cd15234">
    <property type="entry name" value="7tmA_OR7-like"/>
    <property type="match status" value="1"/>
</dbReference>
<dbReference type="GeneID" id="103116124"/>
<keyword evidence="10" id="KW-0807">Transducer</keyword>
<dbReference type="InParanoid" id="A0A1S3WFE5"/>
<keyword evidence="8 11" id="KW-0472">Membrane</keyword>
<dbReference type="Gene3D" id="1.20.1070.10">
    <property type="entry name" value="Rhodopsin 7-helix transmembrane proteins"/>
    <property type="match status" value="1"/>
</dbReference>
<feature type="chain" id="PRO_5010168335" evidence="12">
    <location>
        <begin position="19"/>
        <end position="290"/>
    </location>
</feature>
<dbReference type="PRINTS" id="PR00245">
    <property type="entry name" value="OLFACTORYR"/>
</dbReference>
<evidence type="ECO:0000256" key="12">
    <source>
        <dbReference type="SAM" id="SignalP"/>
    </source>
</evidence>
<organism evidence="14 15">
    <name type="scientific">Erinaceus europaeus</name>
    <name type="common">Western European hedgehog</name>
    <dbReference type="NCBI Taxonomy" id="9365"/>
    <lineage>
        <taxon>Eukaryota</taxon>
        <taxon>Metazoa</taxon>
        <taxon>Chordata</taxon>
        <taxon>Craniata</taxon>
        <taxon>Vertebrata</taxon>
        <taxon>Euteleostomi</taxon>
        <taxon>Mammalia</taxon>
        <taxon>Eutheria</taxon>
        <taxon>Laurasiatheria</taxon>
        <taxon>Eulipotyphla</taxon>
        <taxon>Erinaceidae</taxon>
        <taxon>Erinaceinae</taxon>
        <taxon>Erinaceus</taxon>
    </lineage>
</organism>
<keyword evidence="6 11" id="KW-1133">Transmembrane helix</keyword>
<evidence type="ECO:0000256" key="2">
    <source>
        <dbReference type="ARBA" id="ARBA00022475"/>
    </source>
</evidence>
<dbReference type="GO" id="GO:0004930">
    <property type="term" value="F:G protein-coupled receptor activity"/>
    <property type="evidence" value="ECO:0007669"/>
    <property type="project" value="UniProtKB-KW"/>
</dbReference>
<feature type="transmembrane region" description="Helical" evidence="11">
    <location>
        <begin position="204"/>
        <end position="227"/>
    </location>
</feature>
<feature type="transmembrane region" description="Helical" evidence="11">
    <location>
        <begin position="164"/>
        <end position="183"/>
    </location>
</feature>
<dbReference type="Pfam" id="PF13853">
    <property type="entry name" value="7tm_4"/>
    <property type="match status" value="1"/>
</dbReference>
<keyword evidence="7" id="KW-0297">G-protein coupled receptor</keyword>
<dbReference type="Proteomes" id="UP001652624">
    <property type="component" value="Chromosome 23"/>
</dbReference>
<dbReference type="AlphaFoldDB" id="A0A1S3WFE5"/>
<name>A0A1S3WFE5_ERIEU</name>
<keyword evidence="2" id="KW-1003">Cell membrane</keyword>
<keyword evidence="3" id="KW-0716">Sensory transduction</keyword>
<dbReference type="PANTHER" id="PTHR48001">
    <property type="entry name" value="OLFACTORY RECEPTOR"/>
    <property type="match status" value="1"/>
</dbReference>
<feature type="transmembrane region" description="Helical" evidence="11">
    <location>
        <begin position="99"/>
        <end position="121"/>
    </location>
</feature>
<keyword evidence="4 11" id="KW-0812">Transmembrane</keyword>
<evidence type="ECO:0000256" key="8">
    <source>
        <dbReference type="ARBA" id="ARBA00023136"/>
    </source>
</evidence>
<keyword evidence="12" id="KW-0732">Signal</keyword>
<sequence>MYLISVMGNLLIILAVSSDPHLHTPMYLFLSILSAADVGFISTTIPRMIWDIQTQRRVISYTGCLVQLSFFNYFGCLDSALLAVMAYDRLVAICDPLHYTVTMNPCLCSLLVFLSLFFSLLDSQAHFFMTAHLTFDTKVEIPHFFCDPPQLIRLACEDVSTQMISMYFTSAIFAGLPVSGILYSYRKIISSILKVSSKEGKYKAFSTCGSHLSVVGLFYGIGLGVYLGSVVSHSPRRDAILSVLYTALVPMLNPFIYSLRNRDLKRALKKLINQTDTYLYLKRVWSGVGL</sequence>
<dbReference type="FunFam" id="1.20.1070.10:FF:000001">
    <property type="entry name" value="Olfactory receptor"/>
    <property type="match status" value="1"/>
</dbReference>
<reference evidence="15" key="1">
    <citation type="submission" date="2025-08" db="UniProtKB">
        <authorList>
            <consortium name="RefSeq"/>
        </authorList>
    </citation>
    <scope>IDENTIFICATION</scope>
</reference>
<protein>
    <submittedName>
        <fullName evidence="15">Olfactory receptor 7E178-like</fullName>
    </submittedName>
</protein>
<feature type="transmembrane region" description="Helical" evidence="11">
    <location>
        <begin position="239"/>
        <end position="259"/>
    </location>
</feature>
<accession>A0A1S3WFE5</accession>
<keyword evidence="14" id="KW-1185">Reference proteome</keyword>
<dbReference type="RefSeq" id="XP_016045002.1">
    <property type="nucleotide sequence ID" value="XM_016189516.2"/>
</dbReference>
<evidence type="ECO:0000256" key="1">
    <source>
        <dbReference type="ARBA" id="ARBA00004651"/>
    </source>
</evidence>
<proteinExistence type="predicted"/>
<evidence type="ECO:0000256" key="3">
    <source>
        <dbReference type="ARBA" id="ARBA00022606"/>
    </source>
</evidence>
<dbReference type="GO" id="GO:0005886">
    <property type="term" value="C:plasma membrane"/>
    <property type="evidence" value="ECO:0007669"/>
    <property type="project" value="UniProtKB-SubCell"/>
</dbReference>
<feature type="signal peptide" evidence="12">
    <location>
        <begin position="1"/>
        <end position="18"/>
    </location>
</feature>
<dbReference type="SUPFAM" id="SSF81321">
    <property type="entry name" value="Family A G protein-coupled receptor-like"/>
    <property type="match status" value="1"/>
</dbReference>
<keyword evidence="5" id="KW-0552">Olfaction</keyword>
<comment type="subcellular location">
    <subcellularLocation>
        <location evidence="1">Cell membrane</location>
        <topology evidence="1">Multi-pass membrane protein</topology>
    </subcellularLocation>
</comment>
<dbReference type="PROSITE" id="PS50262">
    <property type="entry name" value="G_PROTEIN_RECEP_F1_2"/>
    <property type="match status" value="1"/>
</dbReference>
<gene>
    <name evidence="15" type="primary">LOC103116124</name>
</gene>
<evidence type="ECO:0000256" key="10">
    <source>
        <dbReference type="ARBA" id="ARBA00023224"/>
    </source>
</evidence>
<dbReference type="eggNOG" id="ENOG502T9MT">
    <property type="taxonomic scope" value="Eukaryota"/>
</dbReference>
<feature type="domain" description="G-protein coupled receptors family 1 profile" evidence="13">
    <location>
        <begin position="8"/>
        <end position="257"/>
    </location>
</feature>
<evidence type="ECO:0000256" key="6">
    <source>
        <dbReference type="ARBA" id="ARBA00022989"/>
    </source>
</evidence>
<dbReference type="OrthoDB" id="9828004at2759"/>
<evidence type="ECO:0000313" key="14">
    <source>
        <dbReference type="Proteomes" id="UP001652624"/>
    </source>
</evidence>
<dbReference type="InterPro" id="IPR000725">
    <property type="entry name" value="Olfact_rcpt"/>
</dbReference>
<evidence type="ECO:0000256" key="4">
    <source>
        <dbReference type="ARBA" id="ARBA00022692"/>
    </source>
</evidence>
<evidence type="ECO:0000256" key="7">
    <source>
        <dbReference type="ARBA" id="ARBA00023040"/>
    </source>
</evidence>
<evidence type="ECO:0000256" key="11">
    <source>
        <dbReference type="SAM" id="Phobius"/>
    </source>
</evidence>
<evidence type="ECO:0000259" key="13">
    <source>
        <dbReference type="PROSITE" id="PS50262"/>
    </source>
</evidence>
<dbReference type="InterPro" id="IPR017452">
    <property type="entry name" value="GPCR_Rhodpsn_7TM"/>
</dbReference>
<evidence type="ECO:0000256" key="5">
    <source>
        <dbReference type="ARBA" id="ARBA00022725"/>
    </source>
</evidence>
<evidence type="ECO:0000256" key="9">
    <source>
        <dbReference type="ARBA" id="ARBA00023170"/>
    </source>
</evidence>
<keyword evidence="9" id="KW-0675">Receptor</keyword>
<dbReference type="GO" id="GO:0004984">
    <property type="term" value="F:olfactory receptor activity"/>
    <property type="evidence" value="ECO:0007669"/>
    <property type="project" value="InterPro"/>
</dbReference>